<accession>A0A250XEJ7</accession>
<evidence type="ECO:0000313" key="1">
    <source>
        <dbReference type="EMBL" id="GAX81200.1"/>
    </source>
</evidence>
<dbReference type="SUPFAM" id="SSF53254">
    <property type="entry name" value="Phosphoglycerate mutase-like"/>
    <property type="match status" value="1"/>
</dbReference>
<protein>
    <recommendedName>
        <fullName evidence="3">Phosphoglycerate mutase</fullName>
    </recommendedName>
</protein>
<gene>
    <name evidence="1" type="ORF">CEUSTIGMA_g8632.t1</name>
</gene>
<dbReference type="InterPro" id="IPR013078">
    <property type="entry name" value="His_Pase_superF_clade-1"/>
</dbReference>
<dbReference type="OrthoDB" id="4531at2759"/>
<dbReference type="Pfam" id="PF00300">
    <property type="entry name" value="His_Phos_1"/>
    <property type="match status" value="1"/>
</dbReference>
<dbReference type="Gene3D" id="3.40.50.1240">
    <property type="entry name" value="Phosphoglycerate mutase-like"/>
    <property type="match status" value="1"/>
</dbReference>
<dbReference type="EMBL" id="BEGY01000062">
    <property type="protein sequence ID" value="GAX81200.1"/>
    <property type="molecule type" value="Genomic_DNA"/>
</dbReference>
<sequence>MLSRQKFVKIERLRVKYSTELNPSVSLNDFFKLSKRNVLISGIYGLLFKPSEAQASLVQFPANSLRNNYWLVRAGISYGEESNITATNPVWKQAGQSSLSKNGAKQVYQSTLPGLKASGACEGGCWIWPSITQNSYQTAEILADQLGMGRNRIVPEYSFLDKRGLGALEDIPLDKAEAQVRLADVLDCRWRPVAGTDGTPNESMEDVLVRMRQVISITETQYSGEDVILVAPDSYTLSALQAAVLGVDLRQHVSFAMIPGEVRRLALGENSYDANPRQFSCPDPPKCLRMGLPSNSISSAS</sequence>
<name>A0A250XEJ7_9CHLO</name>
<proteinExistence type="predicted"/>
<reference evidence="1 2" key="1">
    <citation type="submission" date="2017-08" db="EMBL/GenBank/DDBJ databases">
        <title>Acidophilic green algal genome provides insights into adaptation to an acidic environment.</title>
        <authorList>
            <person name="Hirooka S."/>
            <person name="Hirose Y."/>
            <person name="Kanesaki Y."/>
            <person name="Higuchi S."/>
            <person name="Fujiwara T."/>
            <person name="Onuma R."/>
            <person name="Era A."/>
            <person name="Ohbayashi R."/>
            <person name="Uzuka A."/>
            <person name="Nozaki H."/>
            <person name="Yoshikawa H."/>
            <person name="Miyagishima S.Y."/>
        </authorList>
    </citation>
    <scope>NUCLEOTIDE SEQUENCE [LARGE SCALE GENOMIC DNA]</scope>
    <source>
        <strain evidence="1 2">NIES-2499</strain>
    </source>
</reference>
<dbReference type="AlphaFoldDB" id="A0A250XEJ7"/>
<comment type="caution">
    <text evidence="1">The sequence shown here is derived from an EMBL/GenBank/DDBJ whole genome shotgun (WGS) entry which is preliminary data.</text>
</comment>
<dbReference type="PANTHER" id="PTHR47580">
    <property type="entry name" value="PHOSPHOGLYCERATE MUTASE FAMILY PROTEIN"/>
    <property type="match status" value="1"/>
</dbReference>
<dbReference type="PANTHER" id="PTHR47580:SF1">
    <property type="entry name" value="PHOSPHOGLYCERATE MUTASE FAMILY PROTEIN"/>
    <property type="match status" value="1"/>
</dbReference>
<evidence type="ECO:0000313" key="2">
    <source>
        <dbReference type="Proteomes" id="UP000232323"/>
    </source>
</evidence>
<keyword evidence="2" id="KW-1185">Reference proteome</keyword>
<organism evidence="1 2">
    <name type="scientific">Chlamydomonas eustigma</name>
    <dbReference type="NCBI Taxonomy" id="1157962"/>
    <lineage>
        <taxon>Eukaryota</taxon>
        <taxon>Viridiplantae</taxon>
        <taxon>Chlorophyta</taxon>
        <taxon>core chlorophytes</taxon>
        <taxon>Chlorophyceae</taxon>
        <taxon>CS clade</taxon>
        <taxon>Chlamydomonadales</taxon>
        <taxon>Chlamydomonadaceae</taxon>
        <taxon>Chlamydomonas</taxon>
    </lineage>
</organism>
<evidence type="ECO:0008006" key="3">
    <source>
        <dbReference type="Google" id="ProtNLM"/>
    </source>
</evidence>
<dbReference type="Proteomes" id="UP000232323">
    <property type="component" value="Unassembled WGS sequence"/>
</dbReference>
<dbReference type="InterPro" id="IPR029033">
    <property type="entry name" value="His_PPase_superfam"/>
</dbReference>